<name>W1Y4P9_9ZZZZ</name>
<feature type="domain" description="HTH araC/xylS-type" evidence="1">
    <location>
        <begin position="1"/>
        <end position="21"/>
    </location>
</feature>
<evidence type="ECO:0000259" key="1">
    <source>
        <dbReference type="PROSITE" id="PS01124"/>
    </source>
</evidence>
<protein>
    <submittedName>
        <fullName evidence="2">Transcriptional regulator, AraC family</fullName>
    </submittedName>
</protein>
<gene>
    <name evidence="2" type="ORF">Q604_UNBC08252G0001</name>
</gene>
<dbReference type="InterPro" id="IPR018060">
    <property type="entry name" value="HTH_AraC"/>
</dbReference>
<dbReference type="EMBL" id="AZMM01008252">
    <property type="protein sequence ID" value="ETJ37528.1"/>
    <property type="molecule type" value="Genomic_DNA"/>
</dbReference>
<sequence>SRFIKLFKDAYGQTPKLIRKLYIETSISNNKTKEIKLDESILRLLNHVNKDNQQSSMMIDVHFPVSKQRKRIVPHQLYIEVDKLITLSHFDLLKLKEKLNYRCKPIHIIIEVELTS</sequence>
<accession>W1Y4P9</accession>
<comment type="caution">
    <text evidence="2">The sequence shown here is derived from an EMBL/GenBank/DDBJ whole genome shotgun (WGS) entry which is preliminary data.</text>
</comment>
<organism evidence="2">
    <name type="scientific">human gut metagenome</name>
    <dbReference type="NCBI Taxonomy" id="408170"/>
    <lineage>
        <taxon>unclassified sequences</taxon>
        <taxon>metagenomes</taxon>
        <taxon>organismal metagenomes</taxon>
    </lineage>
</organism>
<evidence type="ECO:0000313" key="2">
    <source>
        <dbReference type="EMBL" id="ETJ37528.1"/>
    </source>
</evidence>
<reference evidence="2" key="1">
    <citation type="submission" date="2013-12" db="EMBL/GenBank/DDBJ databases">
        <title>A Varibaculum cambriense genome reconstructed from a premature infant gut community with otherwise low bacterial novelty that shifts toward anaerobic metabolism during the third week of life.</title>
        <authorList>
            <person name="Brown C.T."/>
            <person name="Sharon I."/>
            <person name="Thomas B.C."/>
            <person name="Castelle C.J."/>
            <person name="Morowitz M.J."/>
            <person name="Banfield J.F."/>
        </authorList>
    </citation>
    <scope>NUCLEOTIDE SEQUENCE</scope>
</reference>
<dbReference type="PROSITE" id="PS01124">
    <property type="entry name" value="HTH_ARAC_FAMILY_2"/>
    <property type="match status" value="1"/>
</dbReference>
<feature type="non-terminal residue" evidence="2">
    <location>
        <position position="1"/>
    </location>
</feature>
<proteinExistence type="predicted"/>
<dbReference type="AlphaFoldDB" id="W1Y4P9"/>
<feature type="non-terminal residue" evidence="2">
    <location>
        <position position="116"/>
    </location>
</feature>
<dbReference type="GO" id="GO:0003700">
    <property type="term" value="F:DNA-binding transcription factor activity"/>
    <property type="evidence" value="ECO:0007669"/>
    <property type="project" value="InterPro"/>
</dbReference>
<dbReference type="GO" id="GO:0043565">
    <property type="term" value="F:sequence-specific DNA binding"/>
    <property type="evidence" value="ECO:0007669"/>
    <property type="project" value="InterPro"/>
</dbReference>